<accession>A0AAD6JM19</accession>
<keyword evidence="2" id="KW-1185">Reference proteome</keyword>
<evidence type="ECO:0000313" key="1">
    <source>
        <dbReference type="EMBL" id="KAJ6406882.1"/>
    </source>
</evidence>
<reference evidence="1 2" key="1">
    <citation type="journal article" date="2023" name="Int. J. Mol. Sci.">
        <title>De Novo Assembly and Annotation of 11 Diverse Shrub Willow (Salix) Genomes Reveals Novel Gene Organization in Sex-Linked Regions.</title>
        <authorList>
            <person name="Hyden B."/>
            <person name="Feng K."/>
            <person name="Yates T.B."/>
            <person name="Jawdy S."/>
            <person name="Cereghino C."/>
            <person name="Smart L.B."/>
            <person name="Muchero W."/>
        </authorList>
    </citation>
    <scope>NUCLEOTIDE SEQUENCE [LARGE SCALE GENOMIC DNA]</scope>
    <source>
        <tissue evidence="1">Shoot tip</tissue>
    </source>
</reference>
<proteinExistence type="predicted"/>
<organism evidence="1 2">
    <name type="scientific">Salix udensis</name>
    <dbReference type="NCBI Taxonomy" id="889485"/>
    <lineage>
        <taxon>Eukaryota</taxon>
        <taxon>Viridiplantae</taxon>
        <taxon>Streptophyta</taxon>
        <taxon>Embryophyta</taxon>
        <taxon>Tracheophyta</taxon>
        <taxon>Spermatophyta</taxon>
        <taxon>Magnoliopsida</taxon>
        <taxon>eudicotyledons</taxon>
        <taxon>Gunneridae</taxon>
        <taxon>Pentapetalae</taxon>
        <taxon>rosids</taxon>
        <taxon>fabids</taxon>
        <taxon>Malpighiales</taxon>
        <taxon>Salicaceae</taxon>
        <taxon>Saliceae</taxon>
        <taxon>Salix</taxon>
    </lineage>
</organism>
<name>A0AAD6JM19_9ROSI</name>
<sequence>MQTETSNQISWFKPIQSQWFLDQNHACSTTSEFQQNHEETPVDIPTLVRSKVTAVKPLMDNLNAIPCTSAASLPFLSMDAPALLHCLSVDLGGFLGWLEDYCMKSSAIWGLK</sequence>
<dbReference type="EMBL" id="JAPFFJ010000016">
    <property type="protein sequence ID" value="KAJ6406882.1"/>
    <property type="molecule type" value="Genomic_DNA"/>
</dbReference>
<comment type="caution">
    <text evidence="1">The sequence shown here is derived from an EMBL/GenBank/DDBJ whole genome shotgun (WGS) entry which is preliminary data.</text>
</comment>
<protein>
    <submittedName>
        <fullName evidence="1">Uncharacterized protein</fullName>
    </submittedName>
</protein>
<dbReference type="AlphaFoldDB" id="A0AAD6JM19"/>
<dbReference type="Proteomes" id="UP001162972">
    <property type="component" value="Chromosome 6"/>
</dbReference>
<gene>
    <name evidence="1" type="ORF">OIU84_010404</name>
</gene>
<evidence type="ECO:0000313" key="2">
    <source>
        <dbReference type="Proteomes" id="UP001162972"/>
    </source>
</evidence>